<evidence type="ECO:0000313" key="5">
    <source>
        <dbReference type="Proteomes" id="UP000253562"/>
    </source>
</evidence>
<evidence type="ECO:0000256" key="2">
    <source>
        <dbReference type="SAM" id="MobiDB-lite"/>
    </source>
</evidence>
<proteinExistence type="predicted"/>
<dbReference type="InterPro" id="IPR022385">
    <property type="entry name" value="Rhs_assc_core"/>
</dbReference>
<dbReference type="AlphaFoldDB" id="A0A368KQE5"/>
<feature type="region of interest" description="Disordered" evidence="2">
    <location>
        <begin position="142"/>
        <end position="177"/>
    </location>
</feature>
<comment type="caution">
    <text evidence="4">The sequence shown here is derived from an EMBL/GenBank/DDBJ whole genome shotgun (WGS) entry which is preliminary data.</text>
</comment>
<dbReference type="PRINTS" id="PR00394">
    <property type="entry name" value="RHSPROTEIN"/>
</dbReference>
<evidence type="ECO:0000259" key="3">
    <source>
        <dbReference type="Pfam" id="PF25023"/>
    </source>
</evidence>
<sequence>MFSGTYDTLGRRTGLAAEIDGTDDLINNYAYDYLNRMTQVTQGSQAGGNVVAEKRASFSYDAEDKGQFTSISRYADLAGTELVATSTYGYDAADRITSLTHADSSSSTLAGYTWGYDEGNRLTDFTVAGYSAEDATYTYDDTDQLTGADRSGTTSDESYTYDENGNRTGGSYSTGDNNQILSDGTYNYTYDDEGNLVQRTSIADSSYTVYEYDYRNRLVSVTDFNASEVKQQKVAYAYDIFNRLIGRELDSNGDGTVDQSGTFIYDGNQIILQLDDNGDVDHRLLWGANVDQLLADENASGDVYWALTDHLNTIRDWAEYDDLTDTIGVANHIAYDAFGNVQSESNASLDTANFGFTARYFDEATGLQYNTHRWYNAQLGRWMSQDPIGFEAGDENLYRYVGNGPTSKIDPNGLAPLDYRQLTKSRQNDVEMAKWAEEIAAEMEAANWKPNNPGDPGAYGKEFESRLFAKANGQTSKSGGKYYTDVVVKNGKVESIGTGAGSAKSTQLDIIVYDGELAPGDKFDKSKVHSVYDAKVGQVKQTGNAQLIRQKKVTGKKPAIIKPSKGYTAAKGWHKVDDIATKLKKLGITAGAVGGVITVMTTVATAEDQERMRNLIVEREKAGNDPTKIQVWIHLDLRPWLEDLTGNGAVARGVALTVQKQILDEISDPDPCPE</sequence>
<dbReference type="RefSeq" id="WP_114370221.1">
    <property type="nucleotide sequence ID" value="NZ_QPEX01000034.1"/>
</dbReference>
<dbReference type="NCBIfam" id="TIGR03696">
    <property type="entry name" value="Rhs_assc_core"/>
    <property type="match status" value="1"/>
</dbReference>
<gene>
    <name evidence="4" type="ORF">DTL42_17215</name>
</gene>
<dbReference type="Pfam" id="PF25023">
    <property type="entry name" value="TEN_YD-shell"/>
    <property type="match status" value="1"/>
</dbReference>
<evidence type="ECO:0000256" key="1">
    <source>
        <dbReference type="ARBA" id="ARBA00022737"/>
    </source>
</evidence>
<reference evidence="4 5" key="1">
    <citation type="submission" date="2018-07" db="EMBL/GenBank/DDBJ databases">
        <title>Comparative genomes isolates from brazilian mangrove.</title>
        <authorList>
            <person name="De Araujo J.E."/>
            <person name="Taketani R.G."/>
            <person name="Silva M.C.P."/>
            <person name="Lourenco M.V."/>
            <person name="Oliveira V.M."/>
            <person name="Andreote F.D."/>
        </authorList>
    </citation>
    <scope>NUCLEOTIDE SEQUENCE [LARGE SCALE GENOMIC DNA]</scope>
    <source>
        <strain evidence="4 5">HEX PRIS-MGV</strain>
    </source>
</reference>
<organism evidence="4 5">
    <name type="scientific">Bremerella cremea</name>
    <dbReference type="NCBI Taxonomy" id="1031537"/>
    <lineage>
        <taxon>Bacteria</taxon>
        <taxon>Pseudomonadati</taxon>
        <taxon>Planctomycetota</taxon>
        <taxon>Planctomycetia</taxon>
        <taxon>Pirellulales</taxon>
        <taxon>Pirellulaceae</taxon>
        <taxon>Bremerella</taxon>
    </lineage>
</organism>
<evidence type="ECO:0000313" key="4">
    <source>
        <dbReference type="EMBL" id="RCS44662.1"/>
    </source>
</evidence>
<dbReference type="PANTHER" id="PTHR32305:SF15">
    <property type="entry name" value="PROTEIN RHSA-RELATED"/>
    <property type="match status" value="1"/>
</dbReference>
<dbReference type="Proteomes" id="UP000253562">
    <property type="component" value="Unassembled WGS sequence"/>
</dbReference>
<dbReference type="EMBL" id="QPEX01000034">
    <property type="protein sequence ID" value="RCS44662.1"/>
    <property type="molecule type" value="Genomic_DNA"/>
</dbReference>
<feature type="domain" description="Teneurin-like YD-shell" evidence="3">
    <location>
        <begin position="116"/>
        <end position="391"/>
    </location>
</feature>
<dbReference type="InterPro" id="IPR056823">
    <property type="entry name" value="TEN-like_YD-shell"/>
</dbReference>
<feature type="compositionally biased region" description="Polar residues" evidence="2">
    <location>
        <begin position="151"/>
        <end position="163"/>
    </location>
</feature>
<keyword evidence="1" id="KW-0677">Repeat</keyword>
<accession>A0A368KQE5</accession>
<protein>
    <recommendedName>
        <fullName evidence="3">Teneurin-like YD-shell domain-containing protein</fullName>
    </recommendedName>
</protein>
<dbReference type="PANTHER" id="PTHR32305">
    <property type="match status" value="1"/>
</dbReference>
<dbReference type="Gene3D" id="2.180.10.10">
    <property type="entry name" value="RHS repeat-associated core"/>
    <property type="match status" value="1"/>
</dbReference>
<name>A0A368KQE5_9BACT</name>
<dbReference type="OrthoDB" id="258408at2"/>
<dbReference type="InterPro" id="IPR050708">
    <property type="entry name" value="T6SS_VgrG/RHS"/>
</dbReference>